<evidence type="ECO:0000313" key="1">
    <source>
        <dbReference type="EMBL" id="SVB09898.1"/>
    </source>
</evidence>
<sequence length="52" mass="6183">MEIAELDTNQFKIQKDGIRSSIVNQKQNRAFSEWLDNEKAEAEILDNRNFHF</sequence>
<accession>A0A382B822</accession>
<dbReference type="EMBL" id="UINC01028612">
    <property type="protein sequence ID" value="SVB09898.1"/>
    <property type="molecule type" value="Genomic_DNA"/>
</dbReference>
<proteinExistence type="predicted"/>
<name>A0A382B822_9ZZZZ</name>
<dbReference type="AlphaFoldDB" id="A0A382B822"/>
<protein>
    <submittedName>
        <fullName evidence="1">Uncharacterized protein</fullName>
    </submittedName>
</protein>
<reference evidence="1" key="1">
    <citation type="submission" date="2018-05" db="EMBL/GenBank/DDBJ databases">
        <authorList>
            <person name="Lanie J.A."/>
            <person name="Ng W.-L."/>
            <person name="Kazmierczak K.M."/>
            <person name="Andrzejewski T.M."/>
            <person name="Davidsen T.M."/>
            <person name="Wayne K.J."/>
            <person name="Tettelin H."/>
            <person name="Glass J.I."/>
            <person name="Rusch D."/>
            <person name="Podicherti R."/>
            <person name="Tsui H.-C.T."/>
            <person name="Winkler M.E."/>
        </authorList>
    </citation>
    <scope>NUCLEOTIDE SEQUENCE</scope>
</reference>
<organism evidence="1">
    <name type="scientific">marine metagenome</name>
    <dbReference type="NCBI Taxonomy" id="408172"/>
    <lineage>
        <taxon>unclassified sequences</taxon>
        <taxon>metagenomes</taxon>
        <taxon>ecological metagenomes</taxon>
    </lineage>
</organism>
<gene>
    <name evidence="1" type="ORF">METZ01_LOCUS162752</name>
</gene>